<keyword evidence="2" id="KW-1185">Reference proteome</keyword>
<reference evidence="1 2" key="1">
    <citation type="submission" date="2012-08" db="EMBL/GenBank/DDBJ databases">
        <title>Oryza genome evolution.</title>
        <authorList>
            <person name="Wing R.A."/>
        </authorList>
    </citation>
    <scope>NUCLEOTIDE SEQUENCE</scope>
</reference>
<dbReference type="EnsemblPlants" id="LPERR09G15470.1">
    <property type="protein sequence ID" value="LPERR09G15470.1"/>
    <property type="gene ID" value="LPERR09G15470"/>
</dbReference>
<reference evidence="1" key="3">
    <citation type="submission" date="2015-04" db="UniProtKB">
        <authorList>
            <consortium name="EnsemblPlants"/>
        </authorList>
    </citation>
    <scope>IDENTIFICATION</scope>
</reference>
<organism evidence="1 2">
    <name type="scientific">Leersia perrieri</name>
    <dbReference type="NCBI Taxonomy" id="77586"/>
    <lineage>
        <taxon>Eukaryota</taxon>
        <taxon>Viridiplantae</taxon>
        <taxon>Streptophyta</taxon>
        <taxon>Embryophyta</taxon>
        <taxon>Tracheophyta</taxon>
        <taxon>Spermatophyta</taxon>
        <taxon>Magnoliopsida</taxon>
        <taxon>Liliopsida</taxon>
        <taxon>Poales</taxon>
        <taxon>Poaceae</taxon>
        <taxon>BOP clade</taxon>
        <taxon>Oryzoideae</taxon>
        <taxon>Oryzeae</taxon>
        <taxon>Oryzinae</taxon>
        <taxon>Leersia</taxon>
    </lineage>
</organism>
<accession>A0A0D9XGR2</accession>
<protein>
    <submittedName>
        <fullName evidence="1">Uncharacterized protein</fullName>
    </submittedName>
</protein>
<dbReference type="Gramene" id="LPERR09G15470.1">
    <property type="protein sequence ID" value="LPERR09G15470.1"/>
    <property type="gene ID" value="LPERR09G15470"/>
</dbReference>
<proteinExistence type="predicted"/>
<dbReference type="AlphaFoldDB" id="A0A0D9XGR2"/>
<sequence>MNWLLKLDLSDEKYCCSETGYRLPLKCVQVQNGTKEGYNNKQWKVLDDASTSRSCKALHNLQELLTRDQTSQSELLTTLASCNLKELAEAAEDPRMNAGHQGPNLAEIQTDRARTRDGSMDAYLVELEGDDAAEAGRVREGRRGLAVDVRARSGLSGAGGVAASTLLVLQTL</sequence>
<evidence type="ECO:0000313" key="2">
    <source>
        <dbReference type="Proteomes" id="UP000032180"/>
    </source>
</evidence>
<dbReference type="Proteomes" id="UP000032180">
    <property type="component" value="Chromosome 9"/>
</dbReference>
<reference evidence="2" key="2">
    <citation type="submission" date="2013-12" db="EMBL/GenBank/DDBJ databases">
        <authorList>
            <person name="Yu Y."/>
            <person name="Lee S."/>
            <person name="de Baynast K."/>
            <person name="Wissotski M."/>
            <person name="Liu L."/>
            <person name="Talag J."/>
            <person name="Goicoechea J."/>
            <person name="Angelova A."/>
            <person name="Jetty R."/>
            <person name="Kudrna D."/>
            <person name="Golser W."/>
            <person name="Rivera L."/>
            <person name="Zhang J."/>
            <person name="Wing R."/>
        </authorList>
    </citation>
    <scope>NUCLEOTIDE SEQUENCE</scope>
</reference>
<dbReference type="HOGENOM" id="CLU_1557508_0_0_1"/>
<evidence type="ECO:0000313" key="1">
    <source>
        <dbReference type="EnsemblPlants" id="LPERR09G15470.1"/>
    </source>
</evidence>
<name>A0A0D9XGR2_9ORYZ</name>